<protein>
    <submittedName>
        <fullName evidence="1">RCG63578</fullName>
    </submittedName>
</protein>
<evidence type="ECO:0000313" key="2">
    <source>
        <dbReference type="Proteomes" id="UP000234681"/>
    </source>
</evidence>
<sequence>MRVRTAMLQACDTGGAASAGKPAELANRNSWNSLKKFLKTSSVKHVLFNV</sequence>
<dbReference type="AlphaFoldDB" id="A6ICL7"/>
<accession>A6ICL7</accession>
<name>A6ICL7_RAT</name>
<reference evidence="1 2" key="1">
    <citation type="submission" date="2005-09" db="EMBL/GenBank/DDBJ databases">
        <authorList>
            <person name="Mural R.J."/>
            <person name="Li P.W."/>
            <person name="Adams M.D."/>
            <person name="Amanatides P.G."/>
            <person name="Baden-Tillson H."/>
            <person name="Barnstead M."/>
            <person name="Chin S.H."/>
            <person name="Dew I."/>
            <person name="Evans C.A."/>
            <person name="Ferriera S."/>
            <person name="Flanigan M."/>
            <person name="Fosler C."/>
            <person name="Glodek A."/>
            <person name="Gu Z."/>
            <person name="Holt R.A."/>
            <person name="Jennings D."/>
            <person name="Kraft C.L."/>
            <person name="Lu F."/>
            <person name="Nguyen T."/>
            <person name="Nusskern D.R."/>
            <person name="Pfannkoch C.M."/>
            <person name="Sitter C."/>
            <person name="Sutton G.G."/>
            <person name="Venter J.C."/>
            <person name="Wang Z."/>
            <person name="Woodage T."/>
            <person name="Zheng X.H."/>
            <person name="Zhong F."/>
        </authorList>
    </citation>
    <scope>NUCLEOTIDE SEQUENCE [LARGE SCALE GENOMIC DNA]</scope>
    <source>
        <strain>BN</strain>
        <strain evidence="2">Sprague-Dawley</strain>
    </source>
</reference>
<gene>
    <name evidence="1" type="ORF">rCG_63578</name>
</gene>
<dbReference type="Proteomes" id="UP000234681">
    <property type="component" value="Chromosome 13"/>
</dbReference>
<dbReference type="EMBL" id="CH473958">
    <property type="protein sequence ID" value="EDM09630.1"/>
    <property type="molecule type" value="Genomic_DNA"/>
</dbReference>
<evidence type="ECO:0000313" key="1">
    <source>
        <dbReference type="EMBL" id="EDM09630.1"/>
    </source>
</evidence>
<proteinExistence type="predicted"/>
<organism evidence="1 2">
    <name type="scientific">Rattus norvegicus</name>
    <name type="common">Rat</name>
    <dbReference type="NCBI Taxonomy" id="10116"/>
    <lineage>
        <taxon>Eukaryota</taxon>
        <taxon>Metazoa</taxon>
        <taxon>Chordata</taxon>
        <taxon>Craniata</taxon>
        <taxon>Vertebrata</taxon>
        <taxon>Euteleostomi</taxon>
        <taxon>Mammalia</taxon>
        <taxon>Eutheria</taxon>
        <taxon>Euarchontoglires</taxon>
        <taxon>Glires</taxon>
        <taxon>Rodentia</taxon>
        <taxon>Myomorpha</taxon>
        <taxon>Muroidea</taxon>
        <taxon>Muridae</taxon>
        <taxon>Murinae</taxon>
        <taxon>Rattus</taxon>
    </lineage>
</organism>